<dbReference type="NCBIfam" id="NF038399">
    <property type="entry name" value="NH_RiPP_Os17"/>
    <property type="match status" value="1"/>
</dbReference>
<evidence type="ECO:0000313" key="1">
    <source>
        <dbReference type="EMBL" id="BBX68639.1"/>
    </source>
</evidence>
<sequence>MRPTRFSAAFQVRGTPESGEGMKVSEKTLRELLDRLSKDEAYRDTLRNDWQNALDDLELTPAELAALASQDEDALRRLSGSNVSAASAGFFGTAFICSWLCITTIDTRGSTRDTCPGSKKGCGTHNTHNCLVMIR</sequence>
<protein>
    <submittedName>
        <fullName evidence="1">Uncharacterized protein</fullName>
    </submittedName>
</protein>
<reference evidence="1 2" key="1">
    <citation type="journal article" date="2019" name="Emerg. Microbes Infect.">
        <title>Comprehensive subspecies identification of 175 nontuberculous mycobacteria species based on 7547 genomic profiles.</title>
        <authorList>
            <person name="Matsumoto Y."/>
            <person name="Kinjo T."/>
            <person name="Motooka D."/>
            <person name="Nabeya D."/>
            <person name="Jung N."/>
            <person name="Uechi K."/>
            <person name="Horii T."/>
            <person name="Iida T."/>
            <person name="Fujita J."/>
            <person name="Nakamura S."/>
        </authorList>
    </citation>
    <scope>NUCLEOTIDE SEQUENCE [LARGE SCALE GENOMIC DNA]</scope>
    <source>
        <strain evidence="1 2">JCM 13323</strain>
    </source>
</reference>
<dbReference type="Proteomes" id="UP000466514">
    <property type="component" value="Chromosome"/>
</dbReference>
<dbReference type="EMBL" id="AP022574">
    <property type="protein sequence ID" value="BBX68639.1"/>
    <property type="molecule type" value="Genomic_DNA"/>
</dbReference>
<name>A0A7I7MBA5_9MYCO</name>
<gene>
    <name evidence="1" type="ORF">MPSYJ_21000</name>
</gene>
<evidence type="ECO:0000313" key="2">
    <source>
        <dbReference type="Proteomes" id="UP000466514"/>
    </source>
</evidence>
<dbReference type="AlphaFoldDB" id="A0A7I7MBA5"/>
<organism evidence="1 2">
    <name type="scientific">Mycolicibacterium psychrotolerans</name>
    <dbReference type="NCBI Taxonomy" id="216929"/>
    <lineage>
        <taxon>Bacteria</taxon>
        <taxon>Bacillati</taxon>
        <taxon>Actinomycetota</taxon>
        <taxon>Actinomycetes</taxon>
        <taxon>Mycobacteriales</taxon>
        <taxon>Mycobacteriaceae</taxon>
        <taxon>Mycolicibacterium</taxon>
    </lineage>
</organism>
<accession>A0A7I7MBA5</accession>
<dbReference type="KEGG" id="mpsc:MPSYJ_21000"/>
<proteinExistence type="predicted"/>
<keyword evidence="2" id="KW-1185">Reference proteome</keyword>